<comment type="similarity">
    <text evidence="1">Belongs to the YciI family.</text>
</comment>
<dbReference type="InterPro" id="IPR011008">
    <property type="entry name" value="Dimeric_a/b-barrel"/>
</dbReference>
<accession>A0A327JXU2</accession>
<evidence type="ECO:0000256" key="1">
    <source>
        <dbReference type="ARBA" id="ARBA00007689"/>
    </source>
</evidence>
<comment type="caution">
    <text evidence="3">The sequence shown here is derived from an EMBL/GenBank/DDBJ whole genome shotgun (WGS) entry which is preliminary data.</text>
</comment>
<dbReference type="Gene3D" id="3.30.70.1060">
    <property type="entry name" value="Dimeric alpha+beta barrel"/>
    <property type="match status" value="1"/>
</dbReference>
<dbReference type="Pfam" id="PF03795">
    <property type="entry name" value="YCII"/>
    <property type="match status" value="1"/>
</dbReference>
<dbReference type="RefSeq" id="WP_111360246.1">
    <property type="nucleotide sequence ID" value="NZ_NHSK01000149.1"/>
</dbReference>
<proteinExistence type="inferred from homology"/>
<protein>
    <submittedName>
        <fullName evidence="3">Dehydrogenase</fullName>
    </submittedName>
</protein>
<evidence type="ECO:0000313" key="3">
    <source>
        <dbReference type="EMBL" id="RAI30404.1"/>
    </source>
</evidence>
<dbReference type="PANTHER" id="PTHR35174">
    <property type="entry name" value="BLL7171 PROTEIN-RELATED"/>
    <property type="match status" value="1"/>
</dbReference>
<evidence type="ECO:0000313" key="4">
    <source>
        <dbReference type="Proteomes" id="UP000248863"/>
    </source>
</evidence>
<feature type="domain" description="YCII-related" evidence="2">
    <location>
        <begin position="1"/>
        <end position="115"/>
    </location>
</feature>
<dbReference type="EMBL" id="NPEU01000618">
    <property type="protein sequence ID" value="RAI30404.1"/>
    <property type="molecule type" value="Genomic_DNA"/>
</dbReference>
<dbReference type="PANTHER" id="PTHR35174:SF4">
    <property type="entry name" value="BLL7163 PROTEIN"/>
    <property type="match status" value="1"/>
</dbReference>
<dbReference type="AlphaFoldDB" id="A0A327JXU2"/>
<keyword evidence="4" id="KW-1185">Reference proteome</keyword>
<name>A0A327JXU2_9BRAD</name>
<dbReference type="Proteomes" id="UP000248863">
    <property type="component" value="Unassembled WGS sequence"/>
</dbReference>
<organism evidence="3 4">
    <name type="scientific">Rhodoplanes elegans</name>
    <dbReference type="NCBI Taxonomy" id="29408"/>
    <lineage>
        <taxon>Bacteria</taxon>
        <taxon>Pseudomonadati</taxon>
        <taxon>Pseudomonadota</taxon>
        <taxon>Alphaproteobacteria</taxon>
        <taxon>Hyphomicrobiales</taxon>
        <taxon>Nitrobacteraceae</taxon>
        <taxon>Rhodoplanes</taxon>
    </lineage>
</organism>
<dbReference type="SUPFAM" id="SSF54909">
    <property type="entry name" value="Dimeric alpha+beta barrel"/>
    <property type="match status" value="1"/>
</dbReference>
<dbReference type="OrthoDB" id="9807535at2"/>
<sequence>MKVMVLVKASQASEAGEMPSTALFEAMGKYNEALVEAGIMLAGEGLHPTSKGKRVRFDGASRTVIDGPFAETKELVAGYWLWNVASMEEAVEWLKRCPNPHEEAGEVEIRQVFEMEDFGEAFTPELRDREARMQERIREKTGG</sequence>
<evidence type="ECO:0000259" key="2">
    <source>
        <dbReference type="Pfam" id="PF03795"/>
    </source>
</evidence>
<dbReference type="InterPro" id="IPR005545">
    <property type="entry name" value="YCII"/>
</dbReference>
<reference evidence="3 4" key="1">
    <citation type="submission" date="2017-07" db="EMBL/GenBank/DDBJ databases">
        <title>Draft Genome Sequences of Select Purple Nonsulfur Bacteria.</title>
        <authorList>
            <person name="Lasarre B."/>
            <person name="Mckinlay J.B."/>
        </authorList>
    </citation>
    <scope>NUCLEOTIDE SEQUENCE [LARGE SCALE GENOMIC DNA]</scope>
    <source>
        <strain evidence="3 4">DSM 11907</strain>
    </source>
</reference>
<gene>
    <name evidence="3" type="ORF">CH338_27730</name>
</gene>